<dbReference type="EMBL" id="JABFAD010000009">
    <property type="protein sequence ID" value="MBA0808853.1"/>
    <property type="molecule type" value="Genomic_DNA"/>
</dbReference>
<keyword evidence="2" id="KW-1185">Reference proteome</keyword>
<reference evidence="1 2" key="1">
    <citation type="journal article" date="2019" name="Genome Biol. Evol.">
        <title>Insights into the evolution of the New World diploid cottons (Gossypium, subgenus Houzingenia) based on genome sequencing.</title>
        <authorList>
            <person name="Grover C.E."/>
            <person name="Arick M.A. 2nd"/>
            <person name="Thrash A."/>
            <person name="Conover J.L."/>
            <person name="Sanders W.S."/>
            <person name="Peterson D.G."/>
            <person name="Frelichowski J.E."/>
            <person name="Scheffler J.A."/>
            <person name="Scheffler B.E."/>
            <person name="Wendel J.F."/>
        </authorList>
    </citation>
    <scope>NUCLEOTIDE SEQUENCE [LARGE SCALE GENOMIC DNA]</scope>
    <source>
        <strain evidence="1">0</strain>
        <tissue evidence="1">Leaf</tissue>
    </source>
</reference>
<evidence type="ECO:0000313" key="1">
    <source>
        <dbReference type="EMBL" id="MBA0808853.1"/>
    </source>
</evidence>
<sequence>MWRLRLGPSTRDMGSYWICPFTCIEPI</sequence>
<organism evidence="1 2">
    <name type="scientific">Gossypium harknessii</name>
    <dbReference type="NCBI Taxonomy" id="34285"/>
    <lineage>
        <taxon>Eukaryota</taxon>
        <taxon>Viridiplantae</taxon>
        <taxon>Streptophyta</taxon>
        <taxon>Embryophyta</taxon>
        <taxon>Tracheophyta</taxon>
        <taxon>Spermatophyta</taxon>
        <taxon>Magnoliopsida</taxon>
        <taxon>eudicotyledons</taxon>
        <taxon>Gunneridae</taxon>
        <taxon>Pentapetalae</taxon>
        <taxon>rosids</taxon>
        <taxon>malvids</taxon>
        <taxon>Malvales</taxon>
        <taxon>Malvaceae</taxon>
        <taxon>Malvoideae</taxon>
        <taxon>Gossypium</taxon>
    </lineage>
</organism>
<protein>
    <submittedName>
        <fullName evidence="1">Uncharacterized protein</fullName>
    </submittedName>
</protein>
<evidence type="ECO:0000313" key="2">
    <source>
        <dbReference type="Proteomes" id="UP000593560"/>
    </source>
</evidence>
<dbReference type="AlphaFoldDB" id="A0A7J9HGD3"/>
<proteinExistence type="predicted"/>
<name>A0A7J9HGD3_9ROSI</name>
<dbReference type="Proteomes" id="UP000593560">
    <property type="component" value="Unassembled WGS sequence"/>
</dbReference>
<gene>
    <name evidence="1" type="ORF">Gohar_024559</name>
</gene>
<accession>A0A7J9HGD3</accession>
<comment type="caution">
    <text evidence="1">The sequence shown here is derived from an EMBL/GenBank/DDBJ whole genome shotgun (WGS) entry which is preliminary data.</text>
</comment>